<gene>
    <name evidence="1" type="ORF">EDEG_02562</name>
</gene>
<dbReference type="PANTHER" id="PTHR23240">
    <property type="entry name" value="DNA CROSS-LINK REPAIR PROTEIN PSO2/SNM1-RELATED"/>
    <property type="match status" value="1"/>
</dbReference>
<dbReference type="PANTHER" id="PTHR23240:SF6">
    <property type="entry name" value="DNA CROSS-LINK REPAIR 1A PROTEIN"/>
    <property type="match status" value="1"/>
</dbReference>
<protein>
    <recommendedName>
        <fullName evidence="3">DNA repair metallo-beta-lactamase domain-containing protein</fullName>
    </recommendedName>
</protein>
<dbReference type="HOGENOM" id="CLU_1087998_0_0_1"/>
<dbReference type="InterPro" id="IPR036866">
    <property type="entry name" value="RibonucZ/Hydroxyglut_hydro"/>
</dbReference>
<dbReference type="Proteomes" id="UP000003163">
    <property type="component" value="Unassembled WGS sequence"/>
</dbReference>
<comment type="caution">
    <text evidence="1">The sequence shown here is derived from an EMBL/GenBank/DDBJ whole genome shotgun (WGS) entry which is preliminary data.</text>
</comment>
<dbReference type="VEuPathDB" id="MicrosporidiaDB:EDEG_02562"/>
<evidence type="ECO:0000313" key="2">
    <source>
        <dbReference type="Proteomes" id="UP000003163"/>
    </source>
</evidence>
<dbReference type="SUPFAM" id="SSF56281">
    <property type="entry name" value="Metallo-hydrolase/oxidoreductase"/>
    <property type="match status" value="1"/>
</dbReference>
<dbReference type="GO" id="GO:0003684">
    <property type="term" value="F:damaged DNA binding"/>
    <property type="evidence" value="ECO:0007669"/>
    <property type="project" value="TreeGrafter"/>
</dbReference>
<evidence type="ECO:0000313" key="1">
    <source>
        <dbReference type="EMBL" id="EJW03056.1"/>
    </source>
</evidence>
<dbReference type="InParanoid" id="J9D5M4"/>
<dbReference type="Gene3D" id="3.60.15.10">
    <property type="entry name" value="Ribonuclease Z/Hydroxyacylglutathione hydrolase-like"/>
    <property type="match status" value="1"/>
</dbReference>
<organism evidence="1 2">
    <name type="scientific">Edhazardia aedis (strain USNM 41457)</name>
    <name type="common">Microsporidian parasite</name>
    <dbReference type="NCBI Taxonomy" id="1003232"/>
    <lineage>
        <taxon>Eukaryota</taxon>
        <taxon>Fungi</taxon>
        <taxon>Fungi incertae sedis</taxon>
        <taxon>Microsporidia</taxon>
        <taxon>Edhazardia</taxon>
    </lineage>
</organism>
<dbReference type="AlphaFoldDB" id="J9D5M4"/>
<keyword evidence="2" id="KW-1185">Reference proteome</keyword>
<accession>J9D5M4</accession>
<sequence length="256" mass="29876">MVNQKTTTLKELYAHKKVPNTNYTIDCFYINVVDCTKHFLSHFHGDHYNGLTKKSSANKKIYCSETTANLVMMRLRVLKENIVILNMYKWEKLEKDIFVYLIDANHCPGAVCFIFSVKGVFYLHCGDFRAGEEFYLQFDDYSKFYDINSNCQRNVIGCTGSKSVDNSICEIENASKINDITINEAKEITDLHNTEKILKIFSKKNSYTPKNQYIQQNKTDEKFFDIHKNVLSKIRGTQTNEQYLKSFKIETHKRST</sequence>
<dbReference type="GO" id="GO:0035312">
    <property type="term" value="F:5'-3' DNA exonuclease activity"/>
    <property type="evidence" value="ECO:0007669"/>
    <property type="project" value="TreeGrafter"/>
</dbReference>
<reference evidence="2" key="2">
    <citation type="submission" date="2015-07" db="EMBL/GenBank/DDBJ databases">
        <title>Contrasting host-pathogen interactions and genome evolution in two generalist and specialist microsporidian pathogens of mosquitoes.</title>
        <authorList>
            <consortium name="The Broad Institute Genomics Platform"/>
            <consortium name="The Broad Institute Genome Sequencing Center for Infectious Disease"/>
            <person name="Cuomo C.A."/>
            <person name="Sanscrainte N.D."/>
            <person name="Goldberg J.M."/>
            <person name="Heiman D."/>
            <person name="Young S."/>
            <person name="Zeng Q."/>
            <person name="Becnel J.J."/>
            <person name="Birren B.W."/>
        </authorList>
    </citation>
    <scope>NUCLEOTIDE SEQUENCE [LARGE SCALE GENOMIC DNA]</scope>
    <source>
        <strain evidence="2">USNM 41457</strain>
    </source>
</reference>
<dbReference type="GO" id="GO:0036297">
    <property type="term" value="P:interstrand cross-link repair"/>
    <property type="evidence" value="ECO:0007669"/>
    <property type="project" value="TreeGrafter"/>
</dbReference>
<dbReference type="GO" id="GO:0006303">
    <property type="term" value="P:double-strand break repair via nonhomologous end joining"/>
    <property type="evidence" value="ECO:0007669"/>
    <property type="project" value="TreeGrafter"/>
</dbReference>
<proteinExistence type="predicted"/>
<evidence type="ECO:0008006" key="3">
    <source>
        <dbReference type="Google" id="ProtNLM"/>
    </source>
</evidence>
<dbReference type="EMBL" id="AFBI03000047">
    <property type="protein sequence ID" value="EJW03056.1"/>
    <property type="molecule type" value="Genomic_DNA"/>
</dbReference>
<dbReference type="OrthoDB" id="262529at2759"/>
<feature type="non-terminal residue" evidence="1">
    <location>
        <position position="256"/>
    </location>
</feature>
<dbReference type="STRING" id="1003232.J9D5M4"/>
<reference evidence="1 2" key="1">
    <citation type="submission" date="2011-08" db="EMBL/GenBank/DDBJ databases">
        <authorList>
            <person name="Liu Z.J."/>
            <person name="Shi F.L."/>
            <person name="Lu J.Q."/>
            <person name="Li M."/>
            <person name="Wang Z.L."/>
        </authorList>
    </citation>
    <scope>NUCLEOTIDE SEQUENCE [LARGE SCALE GENOMIC DNA]</scope>
    <source>
        <strain evidence="1 2">USNM 41457</strain>
    </source>
</reference>
<name>J9D5M4_EDHAE</name>